<organism evidence="8">
    <name type="scientific">Aerophobetes bacterium</name>
    <dbReference type="NCBI Taxonomy" id="2030807"/>
    <lineage>
        <taxon>Bacteria</taxon>
        <taxon>Candidatus Aerophobota</taxon>
    </lineage>
</organism>
<dbReference type="Pfam" id="PF02417">
    <property type="entry name" value="Chromate_transp"/>
    <property type="match status" value="1"/>
</dbReference>
<evidence type="ECO:0000313" key="8">
    <source>
        <dbReference type="EMBL" id="HDN85563.1"/>
    </source>
</evidence>
<feature type="transmembrane region" description="Helical" evidence="7">
    <location>
        <begin position="50"/>
        <end position="73"/>
    </location>
</feature>
<feature type="transmembrane region" description="Helical" evidence="7">
    <location>
        <begin position="7"/>
        <end position="30"/>
    </location>
</feature>
<dbReference type="Proteomes" id="UP000885660">
    <property type="component" value="Unassembled WGS sequence"/>
</dbReference>
<sequence>MQLFCGAYLKIFATFFRIGIFTFGGGYSMIPLIKREIVDNHHWVSMKEFMEIIAVGQTAPGAVAVNTATFVGYKMARYRGAVAAVLGVSLPSFLVILAIATFLLRFFNTPIFTAFFKGAAGAVVALLAQVSFIFGKEIFVEKLSIILTGVALVALLWLKLHPLLVILICSGLGFWLGNKTRISPEDSLIEEGKRKGKEKK</sequence>
<gene>
    <name evidence="8" type="ORF">ENG47_07415</name>
</gene>
<dbReference type="GO" id="GO:0015109">
    <property type="term" value="F:chromate transmembrane transporter activity"/>
    <property type="evidence" value="ECO:0007669"/>
    <property type="project" value="InterPro"/>
</dbReference>
<accession>A0A7V0QTF8</accession>
<evidence type="ECO:0000256" key="2">
    <source>
        <dbReference type="ARBA" id="ARBA00005262"/>
    </source>
</evidence>
<evidence type="ECO:0000256" key="3">
    <source>
        <dbReference type="ARBA" id="ARBA00022475"/>
    </source>
</evidence>
<keyword evidence="4 7" id="KW-0812">Transmembrane</keyword>
<feature type="transmembrane region" description="Helical" evidence="7">
    <location>
        <begin position="146"/>
        <end position="176"/>
    </location>
</feature>
<dbReference type="PANTHER" id="PTHR43663">
    <property type="entry name" value="CHROMATE TRANSPORT PROTEIN-RELATED"/>
    <property type="match status" value="1"/>
</dbReference>
<protein>
    <submittedName>
        <fullName evidence="8">Chromate transporter</fullName>
    </submittedName>
</protein>
<evidence type="ECO:0000256" key="6">
    <source>
        <dbReference type="ARBA" id="ARBA00023136"/>
    </source>
</evidence>
<keyword evidence="5 7" id="KW-1133">Transmembrane helix</keyword>
<feature type="transmembrane region" description="Helical" evidence="7">
    <location>
        <begin position="110"/>
        <end position="134"/>
    </location>
</feature>
<keyword evidence="3" id="KW-1003">Cell membrane</keyword>
<dbReference type="InterPro" id="IPR052518">
    <property type="entry name" value="CHR_Transporter"/>
</dbReference>
<proteinExistence type="inferred from homology"/>
<evidence type="ECO:0000256" key="7">
    <source>
        <dbReference type="SAM" id="Phobius"/>
    </source>
</evidence>
<dbReference type="InterPro" id="IPR003370">
    <property type="entry name" value="Chromate_transpt"/>
</dbReference>
<comment type="caution">
    <text evidence="8">The sequence shown here is derived from an EMBL/GenBank/DDBJ whole genome shotgun (WGS) entry which is preliminary data.</text>
</comment>
<reference evidence="8" key="1">
    <citation type="journal article" date="2020" name="mSystems">
        <title>Genome- and Community-Level Interaction Insights into Carbon Utilization and Element Cycling Functions of Hydrothermarchaeota in Hydrothermal Sediment.</title>
        <authorList>
            <person name="Zhou Z."/>
            <person name="Liu Y."/>
            <person name="Xu W."/>
            <person name="Pan J."/>
            <person name="Luo Z.H."/>
            <person name="Li M."/>
        </authorList>
    </citation>
    <scope>NUCLEOTIDE SEQUENCE [LARGE SCALE GENOMIC DNA]</scope>
    <source>
        <strain evidence="8">HyVt-219</strain>
    </source>
</reference>
<dbReference type="GO" id="GO:0005886">
    <property type="term" value="C:plasma membrane"/>
    <property type="evidence" value="ECO:0007669"/>
    <property type="project" value="UniProtKB-SubCell"/>
</dbReference>
<keyword evidence="6 7" id="KW-0472">Membrane</keyword>
<dbReference type="PANTHER" id="PTHR43663:SF1">
    <property type="entry name" value="CHROMATE TRANSPORTER"/>
    <property type="match status" value="1"/>
</dbReference>
<name>A0A7V0QTF8_UNCAE</name>
<evidence type="ECO:0000256" key="4">
    <source>
        <dbReference type="ARBA" id="ARBA00022692"/>
    </source>
</evidence>
<comment type="subcellular location">
    <subcellularLocation>
        <location evidence="1">Cell membrane</location>
        <topology evidence="1">Multi-pass membrane protein</topology>
    </subcellularLocation>
</comment>
<comment type="similarity">
    <text evidence="2">Belongs to the chromate ion transporter (CHR) (TC 2.A.51) family.</text>
</comment>
<feature type="transmembrane region" description="Helical" evidence="7">
    <location>
        <begin position="80"/>
        <end position="104"/>
    </location>
</feature>
<evidence type="ECO:0000256" key="1">
    <source>
        <dbReference type="ARBA" id="ARBA00004651"/>
    </source>
</evidence>
<dbReference type="EMBL" id="DRBC01000451">
    <property type="protein sequence ID" value="HDN85563.1"/>
    <property type="molecule type" value="Genomic_DNA"/>
</dbReference>
<evidence type="ECO:0000256" key="5">
    <source>
        <dbReference type="ARBA" id="ARBA00022989"/>
    </source>
</evidence>
<dbReference type="AlphaFoldDB" id="A0A7V0QTF8"/>